<protein>
    <submittedName>
        <fullName evidence="2">Uncharacterized protein</fullName>
    </submittedName>
</protein>
<name>A0A6C0ECG8_9ZZZZ</name>
<dbReference type="AlphaFoldDB" id="A0A6C0ECG8"/>
<evidence type="ECO:0000256" key="1">
    <source>
        <dbReference type="SAM" id="MobiDB-lite"/>
    </source>
</evidence>
<feature type="compositionally biased region" description="Basic and acidic residues" evidence="1">
    <location>
        <begin position="51"/>
        <end position="60"/>
    </location>
</feature>
<feature type="compositionally biased region" description="Polar residues" evidence="1">
    <location>
        <begin position="61"/>
        <end position="73"/>
    </location>
</feature>
<feature type="region of interest" description="Disordered" evidence="1">
    <location>
        <begin position="51"/>
        <end position="81"/>
    </location>
</feature>
<accession>A0A6C0ECG8</accession>
<sequence length="111" mass="12689">MIEILILAVCLICLAILVYCIIKKLFPNQTDTIEQNLDIINNKIDDKINDEINDISKDPNKLNNGNTNSNQNPDDLPWDPEVPRAVGKTREATDDDYTRVVYDSDKCFVMF</sequence>
<organism evidence="2">
    <name type="scientific">viral metagenome</name>
    <dbReference type="NCBI Taxonomy" id="1070528"/>
    <lineage>
        <taxon>unclassified sequences</taxon>
        <taxon>metagenomes</taxon>
        <taxon>organismal metagenomes</taxon>
    </lineage>
</organism>
<dbReference type="EMBL" id="MN739780">
    <property type="protein sequence ID" value="QHT26170.1"/>
    <property type="molecule type" value="Genomic_DNA"/>
</dbReference>
<evidence type="ECO:0000313" key="2">
    <source>
        <dbReference type="EMBL" id="QHT26170.1"/>
    </source>
</evidence>
<proteinExistence type="predicted"/>
<reference evidence="2" key="1">
    <citation type="journal article" date="2020" name="Nature">
        <title>Giant virus diversity and host interactions through global metagenomics.</title>
        <authorList>
            <person name="Schulz F."/>
            <person name="Roux S."/>
            <person name="Paez-Espino D."/>
            <person name="Jungbluth S."/>
            <person name="Walsh D.A."/>
            <person name="Denef V.J."/>
            <person name="McMahon K.D."/>
            <person name="Konstantinidis K.T."/>
            <person name="Eloe-Fadrosh E.A."/>
            <person name="Kyrpides N.C."/>
            <person name="Woyke T."/>
        </authorList>
    </citation>
    <scope>NUCLEOTIDE SEQUENCE</scope>
    <source>
        <strain evidence="2">GVMAG-M-3300023179-27</strain>
    </source>
</reference>